<feature type="compositionally biased region" description="Low complexity" evidence="1">
    <location>
        <begin position="411"/>
        <end position="438"/>
    </location>
</feature>
<accession>A0AAJ0H499</accession>
<evidence type="ECO:0000256" key="1">
    <source>
        <dbReference type="SAM" id="MobiDB-lite"/>
    </source>
</evidence>
<protein>
    <submittedName>
        <fullName evidence="2">Uncharacterized protein</fullName>
    </submittedName>
</protein>
<feature type="compositionally biased region" description="Low complexity" evidence="1">
    <location>
        <begin position="82"/>
        <end position="102"/>
    </location>
</feature>
<feature type="compositionally biased region" description="Polar residues" evidence="1">
    <location>
        <begin position="375"/>
        <end position="392"/>
    </location>
</feature>
<dbReference type="AlphaFoldDB" id="A0AAJ0H499"/>
<dbReference type="RefSeq" id="XP_062727252.1">
    <property type="nucleotide sequence ID" value="XM_062866107.1"/>
</dbReference>
<proteinExistence type="predicted"/>
<gene>
    <name evidence="2" type="ORF">B0T15DRAFT_482486</name>
</gene>
<feature type="region of interest" description="Disordered" evidence="1">
    <location>
        <begin position="82"/>
        <end position="111"/>
    </location>
</feature>
<feature type="compositionally biased region" description="Basic and acidic residues" evidence="1">
    <location>
        <begin position="11"/>
        <end position="21"/>
    </location>
</feature>
<evidence type="ECO:0000313" key="3">
    <source>
        <dbReference type="Proteomes" id="UP001273166"/>
    </source>
</evidence>
<evidence type="ECO:0000313" key="2">
    <source>
        <dbReference type="EMBL" id="KAK3311472.1"/>
    </source>
</evidence>
<name>A0AAJ0H499_9PEZI</name>
<feature type="region of interest" description="Disordered" evidence="1">
    <location>
        <begin position="375"/>
        <end position="448"/>
    </location>
</feature>
<organism evidence="2 3">
    <name type="scientific">Chaetomium strumarium</name>
    <dbReference type="NCBI Taxonomy" id="1170767"/>
    <lineage>
        <taxon>Eukaryota</taxon>
        <taxon>Fungi</taxon>
        <taxon>Dikarya</taxon>
        <taxon>Ascomycota</taxon>
        <taxon>Pezizomycotina</taxon>
        <taxon>Sordariomycetes</taxon>
        <taxon>Sordariomycetidae</taxon>
        <taxon>Sordariales</taxon>
        <taxon>Chaetomiaceae</taxon>
        <taxon>Chaetomium</taxon>
    </lineage>
</organism>
<sequence>MASAHHRKRSRADDLLQEHRPNKIKSRGRLSGPSNFPPEFWDNLSKVWLTPRALRELDRRNSTRPTPELATPAVYTTDLARRSSAFSGSRRTQSTRSTKATSLSAKSGKSSAYGHEFETHLTDHGIYPEGYEYPEDRSTPEPGNQVHQDLSSKFRDFKRKDARATFENDVMATVVPIICGDVDIPSRQNVLFTELAPLTSTYDEVHASVPVAPNFFLEAKAPKGAADVLKRQACYDGAYGARFDMTDSRETFVQGATAFRNARDLAQRYRDQLIQAANAKARQSNTEAPPEAEVRVAIAEHYEDSTADEFVDCEEYASQVVGIENHPAFGDADEALAPPQYLYAEDEEPSQESTSLGAEPAMSFATSFTLSFIQSQTSSKRTRASHSPPSNSRPRKKLDRAERQAHRSAPRRSAGSSAQGSTSSGSAGLPPASASSPPCQTAAYSPPP</sequence>
<comment type="caution">
    <text evidence="2">The sequence shown here is derived from an EMBL/GenBank/DDBJ whole genome shotgun (WGS) entry which is preliminary data.</text>
</comment>
<feature type="region of interest" description="Disordered" evidence="1">
    <location>
        <begin position="1"/>
        <end position="36"/>
    </location>
</feature>
<reference evidence="2" key="1">
    <citation type="journal article" date="2023" name="Mol. Phylogenet. Evol.">
        <title>Genome-scale phylogeny and comparative genomics of the fungal order Sordariales.</title>
        <authorList>
            <person name="Hensen N."/>
            <person name="Bonometti L."/>
            <person name="Westerberg I."/>
            <person name="Brannstrom I.O."/>
            <person name="Guillou S."/>
            <person name="Cros-Aarteil S."/>
            <person name="Calhoun S."/>
            <person name="Haridas S."/>
            <person name="Kuo A."/>
            <person name="Mondo S."/>
            <person name="Pangilinan J."/>
            <person name="Riley R."/>
            <person name="LaButti K."/>
            <person name="Andreopoulos B."/>
            <person name="Lipzen A."/>
            <person name="Chen C."/>
            <person name="Yan M."/>
            <person name="Daum C."/>
            <person name="Ng V."/>
            <person name="Clum A."/>
            <person name="Steindorff A."/>
            <person name="Ohm R.A."/>
            <person name="Martin F."/>
            <person name="Silar P."/>
            <person name="Natvig D.O."/>
            <person name="Lalanne C."/>
            <person name="Gautier V."/>
            <person name="Ament-Velasquez S.L."/>
            <person name="Kruys A."/>
            <person name="Hutchinson M.I."/>
            <person name="Powell A.J."/>
            <person name="Barry K."/>
            <person name="Miller A.N."/>
            <person name="Grigoriev I.V."/>
            <person name="Debuchy R."/>
            <person name="Gladieux P."/>
            <person name="Hiltunen Thoren M."/>
            <person name="Johannesson H."/>
        </authorList>
    </citation>
    <scope>NUCLEOTIDE SEQUENCE</scope>
    <source>
        <strain evidence="2">CBS 333.67</strain>
    </source>
</reference>
<dbReference type="GeneID" id="87884936"/>
<keyword evidence="3" id="KW-1185">Reference proteome</keyword>
<dbReference type="EMBL" id="JAUDZG010000001">
    <property type="protein sequence ID" value="KAK3311472.1"/>
    <property type="molecule type" value="Genomic_DNA"/>
</dbReference>
<feature type="compositionally biased region" description="Basic residues" evidence="1">
    <location>
        <begin position="1"/>
        <end position="10"/>
    </location>
</feature>
<reference evidence="2" key="2">
    <citation type="submission" date="2023-06" db="EMBL/GenBank/DDBJ databases">
        <authorList>
            <consortium name="Lawrence Berkeley National Laboratory"/>
            <person name="Mondo S.J."/>
            <person name="Hensen N."/>
            <person name="Bonometti L."/>
            <person name="Westerberg I."/>
            <person name="Brannstrom I.O."/>
            <person name="Guillou S."/>
            <person name="Cros-Aarteil S."/>
            <person name="Calhoun S."/>
            <person name="Haridas S."/>
            <person name="Kuo A."/>
            <person name="Pangilinan J."/>
            <person name="Riley R."/>
            <person name="Labutti K."/>
            <person name="Andreopoulos B."/>
            <person name="Lipzen A."/>
            <person name="Chen C."/>
            <person name="Yanf M."/>
            <person name="Daum C."/>
            <person name="Ng V."/>
            <person name="Clum A."/>
            <person name="Steindorff A."/>
            <person name="Ohm R."/>
            <person name="Martin F."/>
            <person name="Silar P."/>
            <person name="Natvig D."/>
            <person name="Lalanne C."/>
            <person name="Gautier V."/>
            <person name="Ament-Velasquez S.L."/>
            <person name="Kruys A."/>
            <person name="Hutchinson M.I."/>
            <person name="Powell A.J."/>
            <person name="Barry K."/>
            <person name="Miller A.N."/>
            <person name="Grigoriev I.V."/>
            <person name="Debuchy R."/>
            <person name="Gladieux P."/>
            <person name="Thoren M.H."/>
            <person name="Johannesson H."/>
        </authorList>
    </citation>
    <scope>NUCLEOTIDE SEQUENCE</scope>
    <source>
        <strain evidence="2">CBS 333.67</strain>
    </source>
</reference>
<dbReference type="Proteomes" id="UP001273166">
    <property type="component" value="Unassembled WGS sequence"/>
</dbReference>